<accession>D3PBQ0</accession>
<dbReference type="GO" id="GO:0006508">
    <property type="term" value="P:proteolysis"/>
    <property type="evidence" value="ECO:0007669"/>
    <property type="project" value="UniProtKB-KW"/>
</dbReference>
<dbReference type="OrthoDB" id="9807498at2"/>
<dbReference type="InterPro" id="IPR051454">
    <property type="entry name" value="RNA/ubiquinone_mod_enzymes"/>
</dbReference>
<keyword evidence="2" id="KW-0378">Hydrolase</keyword>
<dbReference type="InterPro" id="IPR001539">
    <property type="entry name" value="Peptidase_U32"/>
</dbReference>
<evidence type="ECO:0000256" key="2">
    <source>
        <dbReference type="ARBA" id="ARBA00022801"/>
    </source>
</evidence>
<evidence type="ECO:0000259" key="4">
    <source>
        <dbReference type="Pfam" id="PF16325"/>
    </source>
</evidence>
<proteinExistence type="inferred from homology"/>
<gene>
    <name evidence="5" type="ordered locus">DEFDS_0529</name>
</gene>
<dbReference type="HOGENOM" id="CLU_011540_0_2_0"/>
<dbReference type="PANTHER" id="PTHR30217:SF6">
    <property type="entry name" value="TRNA HYDROXYLATION PROTEIN P"/>
    <property type="match status" value="1"/>
</dbReference>
<dbReference type="Proteomes" id="UP000001520">
    <property type="component" value="Chromosome"/>
</dbReference>
<dbReference type="Pfam" id="PF16325">
    <property type="entry name" value="Peptidase_U32_C"/>
    <property type="match status" value="1"/>
</dbReference>
<dbReference type="eggNOG" id="COG0826">
    <property type="taxonomic scope" value="Bacteria"/>
</dbReference>
<evidence type="ECO:0000256" key="1">
    <source>
        <dbReference type="ARBA" id="ARBA00022670"/>
    </source>
</evidence>
<dbReference type="MEROPS" id="U32.002"/>
<evidence type="ECO:0000313" key="6">
    <source>
        <dbReference type="Proteomes" id="UP000001520"/>
    </source>
</evidence>
<organism evidence="5 6">
    <name type="scientific">Deferribacter desulfuricans (strain DSM 14783 / JCM 11476 / NBRC 101012 / SSM1)</name>
    <dbReference type="NCBI Taxonomy" id="639282"/>
    <lineage>
        <taxon>Bacteria</taxon>
        <taxon>Pseudomonadati</taxon>
        <taxon>Deferribacterota</taxon>
        <taxon>Deferribacteres</taxon>
        <taxon>Deferribacterales</taxon>
        <taxon>Deferribacteraceae</taxon>
        <taxon>Deferribacter</taxon>
    </lineage>
</organism>
<dbReference type="PROSITE" id="PS01276">
    <property type="entry name" value="PEPTIDASE_U32"/>
    <property type="match status" value="1"/>
</dbReference>
<sequence length="400" mass="46133">MSVELLSPAGNFEKLKAAINFGADAVYFSGKDFGLRAKAGNFSLYEMEEALKYLHERGKKGYVTVNIYARNYDFEELKRYLHQLNEIKLDGIIISDLGVLKLIKDEKIDLPVHISTQANTTNYYAVNMWKKLGASRVVLARELSKSEIEYICKNCDMEIEVFVHGAMCISHSGRCVLSNYMTGRDANRGECTHPCRWNYYLMEETREGEYFPIFEDERGTYIYNSKDLCLLKYVKELMDMGVHSLKIEGRMKSVMYVSVVTGVYRKVIDDLKNGKEPDYDYLMNLLMSVSNREYTTGFYLGNADRDSMNYKTSSYVRNTDFLGVVNNYKDGKLFFDSRGKILANEALSILNRNMKEETIVFDKIFDVDGNLVEFTKPNKEYYILTDKAFGSGSIIRRYKV</sequence>
<evidence type="ECO:0000256" key="3">
    <source>
        <dbReference type="ARBA" id="ARBA00038374"/>
    </source>
</evidence>
<dbReference type="EMBL" id="AP011529">
    <property type="protein sequence ID" value="BAI80023.1"/>
    <property type="molecule type" value="Genomic_DNA"/>
</dbReference>
<feature type="domain" description="Peptidase family U32 C-terminal" evidence="4">
    <location>
        <begin position="317"/>
        <end position="396"/>
    </location>
</feature>
<protein>
    <submittedName>
        <fullName evidence="5">Peptidase, U32 family</fullName>
    </submittedName>
</protein>
<dbReference type="PANTHER" id="PTHR30217">
    <property type="entry name" value="PEPTIDASE U32 FAMILY"/>
    <property type="match status" value="1"/>
</dbReference>
<dbReference type="InterPro" id="IPR032525">
    <property type="entry name" value="Peptidase_U32_C"/>
</dbReference>
<dbReference type="KEGG" id="ddf:DEFDS_0529"/>
<comment type="similarity">
    <text evidence="3">Belongs to the peptidase U32 family.</text>
</comment>
<reference evidence="5 6" key="1">
    <citation type="journal article" date="2010" name="DNA Res.">
        <title>Bacterial lifestyle in a deep-sea hydrothermal vent chimney revealed by the genome sequence of the thermophilic bacterium Deferribacter desulfuricans SSM1.</title>
        <authorList>
            <person name="Takaki Y."/>
            <person name="Shimamura S."/>
            <person name="Nakagawa S."/>
            <person name="Fukuhara Y."/>
            <person name="Horikawa H."/>
            <person name="Ankai A."/>
            <person name="Harada T."/>
            <person name="Hosoyama A."/>
            <person name="Oguchi A."/>
            <person name="Fukui S."/>
            <person name="Fujita N."/>
            <person name="Takami H."/>
            <person name="Takai K."/>
        </authorList>
    </citation>
    <scope>NUCLEOTIDE SEQUENCE [LARGE SCALE GENOMIC DNA]</scope>
    <source>
        <strain evidence="6">DSM 14783 / JCM 11476 / NBRC 101012 / SSM1</strain>
    </source>
</reference>
<name>D3PBQ0_DEFDS</name>
<dbReference type="AlphaFoldDB" id="D3PBQ0"/>
<keyword evidence="6" id="KW-1185">Reference proteome</keyword>
<dbReference type="GO" id="GO:0008233">
    <property type="term" value="F:peptidase activity"/>
    <property type="evidence" value="ECO:0007669"/>
    <property type="project" value="UniProtKB-KW"/>
</dbReference>
<dbReference type="STRING" id="639282.DEFDS_0529"/>
<dbReference type="RefSeq" id="WP_013007271.1">
    <property type="nucleotide sequence ID" value="NC_013939.1"/>
</dbReference>
<dbReference type="Gene3D" id="2.40.30.10">
    <property type="entry name" value="Translation factors"/>
    <property type="match status" value="1"/>
</dbReference>
<dbReference type="Pfam" id="PF01136">
    <property type="entry name" value="Peptidase_U32"/>
    <property type="match status" value="1"/>
</dbReference>
<keyword evidence="1" id="KW-0645">Protease</keyword>
<evidence type="ECO:0000313" key="5">
    <source>
        <dbReference type="EMBL" id="BAI80023.1"/>
    </source>
</evidence>